<evidence type="ECO:0000256" key="1">
    <source>
        <dbReference type="ARBA" id="ARBA00004613"/>
    </source>
</evidence>
<feature type="domain" description="Ig-like" evidence="11">
    <location>
        <begin position="2339"/>
        <end position="2417"/>
    </location>
</feature>
<feature type="domain" description="Ig-like" evidence="11">
    <location>
        <begin position="1739"/>
        <end position="1830"/>
    </location>
</feature>
<dbReference type="PROSITE" id="PS50835">
    <property type="entry name" value="IG_LIKE"/>
    <property type="match status" value="12"/>
</dbReference>
<dbReference type="CDD" id="cd00096">
    <property type="entry name" value="Ig"/>
    <property type="match status" value="4"/>
</dbReference>
<feature type="signal peptide" evidence="10">
    <location>
        <begin position="1"/>
        <end position="27"/>
    </location>
</feature>
<evidence type="ECO:0000256" key="4">
    <source>
        <dbReference type="ARBA" id="ARBA00022729"/>
    </source>
</evidence>
<organism evidence="12 13">
    <name type="scientific">Pseudonaja textilis</name>
    <name type="common">Eastern brown snake</name>
    <dbReference type="NCBI Taxonomy" id="8673"/>
    <lineage>
        <taxon>Eukaryota</taxon>
        <taxon>Metazoa</taxon>
        <taxon>Chordata</taxon>
        <taxon>Craniata</taxon>
        <taxon>Vertebrata</taxon>
        <taxon>Euteleostomi</taxon>
        <taxon>Lepidosauria</taxon>
        <taxon>Squamata</taxon>
        <taxon>Bifurcata</taxon>
        <taxon>Unidentata</taxon>
        <taxon>Episquamata</taxon>
        <taxon>Toxicofera</taxon>
        <taxon>Serpentes</taxon>
        <taxon>Colubroidea</taxon>
        <taxon>Elapidae</taxon>
        <taxon>Hydrophiinae</taxon>
        <taxon>Pseudonaja</taxon>
    </lineage>
</organism>
<sequence length="2631" mass="294620">MKRRGNHPYAVGVLFGFLLAVFPGSSACPKFCACYVPTEVHCTFRYLTTIPLQISQNVERINLGYNNLVKLTETDFSGLEKLELLMLHSNQIHTIQDKTFSDLHLLKILKMSYNQIKVIQADTFHGLMALVRLHLDHNKIEFVNPKAFYGLTSLKLVHLEGNLLKQLHPDTFVTLWYLKVFRTSAIKHIYLSDNFLTSLPQDIFSYMSELESLYLHGNPWTCDCSLKWFAKWAERHSDVVKCKKGKEATDALQCPLCSNPRISKEKHLTKIPLSSFNCSKPSINTDLKLKTVTIIDDGEFTSVSPKDFMAPIGSMSLNLIDQTGNRANIACNVQKPSKMSPVIFTKNDNNTLLEISLSTFLKCSIDHNHIHQLWSILALYSDSPLKLRREHLLTEMPYTSYKYKQTASKNEELFTDIEAELTAEPPWLMQSQVSMQLDRTATTLNMLHIQYSIDAQIILPDDVPKPTKQTWAMILREKNSKTEYSVLVNGSVELDCQAIGDPAPVIEWLLPDGTKVKAPYISEDGRIMIEKSGKLLLHSADHFDTGLYHCIGTNYEDADIFTFRITVIDSNLKHNLLNGPQLSVFLGEIVDLPCLSTGVPDASINWVIPGNIILHSSFKNKLLFHNGTLKIQPIAGQDNGHFMCITANKYGIDYLVYQVLVKRNLSKSQLTKKDTQVHSEATEGSGNQEHDFNGQITIFPSTVPAEVTNQASMQNSFTNYFIQNKTKNMYKEVYSINRGKISRRFRGQKRFGLSTKRINPLHWATFLEKTRNITLLRRQENITVKPTEKLFLSSRSSGNEKEISGDGILAEEELMFLATRRPSKYTLREASGNVVTAKLGSISDNYSSFATHIIVTESEPSATSSMVMHSETPTNQNWLNKPKPEMKGISLERYQTLPTPPTLMEVTMPLLFKEPNSAANTSNSFQRLVTSEDVNVYFKSKPTVTPTLAITNNSKLIISHKIIEKPDLLAENAEKASEKSSHQVPSAAISLSNDSGYIYNGKKITFQVSPGSAILAHQQIEVVKDSATHSPFPRWFSRRRKTFGRRRIIRPDRIPSNAGHRFAFPRSGFVPESSSLTFPAEISIPTTSVESFTPQTFMYTSVKPQYPKSTISSHTVISSSNKIDTDEVYEASTIIPFYSKSTQVAPQRKIKSDTHQTIPDIDPSANVQFTTNIHKSKFNMISTFTKANISPFMIKSTIPSFSIHDVSSSVSNGEIPSHNSFVTNYVQKELLQKQSIIQTNPTSEISATDFHISGPTYKNSSIYETEVSKSDNQANVPIDLIKRISENISLLEDNPIVSLSTIESPSLAPMYNFITDVNKRTDTTTIQQIHTLTTTVANKISKLRTFRRHRKKGQRRRRPLQKTIPFHRIILVNKEFVTPFKKIIPSSVMKNVTEPPNLKLTELFSKFTTMDIVTVTAQSPVLSTADTKKDNTFLNIAQESLGNAYTIKPPMELLSEKHSSTTPQFEMSWDTTKISPALPDATLVTTGPKFTKVAQTTRQADKESYQYVRLTAIPKTQIAKTALHVKNEINPQIPTNAIYMTTSPVLSQARLIQTTQTTSSPRWDKISQQFPFSKIRDIGKPLIMDTFTVLKSPQSSTLYTPLRKTDKNNYIRNWSERTGQAAITTNPEDLNSFYQIRLAKPRISGGKFAMFTVLANSDAFIPCEASGNPKPTIHWTKISAGNALINTPNWHIVFEILPNGTLSIQNVNIQDRGQYLCMAANQQGSDKLLVTLSVVTYPPRILGKSSKIITVHSGKSAVMKCASEGHPIPSITWILANKTHISAFSIENEAVSLHSDGTLLIKKVSVYDRGIYTCRADNPIGSDTTAIRLQVIAPPPIILEDKKQFVLETMGRSLKFPCTVKGDPHPTVHWVFPDGTEVKPLHYLSDKVFLFPNGTLLIKNIVPSDSGKYECIATSSTGSERRVVLLQVEHRDIIPQIAATSQRWTQLNFGNRLLLNCSAIGEPKPRIMWRLPSKPKINDSSSPPFFFSRMGNRIHVYPNGSLAVESITEKDAGNYICVARNRMGDDLILLKVSVTMKPAKIDHKQYFKKLVPYGKDFKVDCKASGSPEPEITWSLPDGTTINNAMQADDSGHTLKKYTLFDNGTLYFNKVGMMEEGDYTCHAQNTLGKDEMKVQIKVVAAAPRIKQNLKAYAKIKTGDDAFFDCDAIGEPKPKIFWLLPSNNMILASSTQRYILHINGSLSIIKVRLLDAGEYICVARNPGGDDTKVYKLDVISKPPLINGLYSNRTVIKATAIKHSKKQIVCNAEGDPVPQIMWIMPDNIFLTAPYYGSRITVHRNGTLEIRNVRSSDTAEFICIARNDGGESMLVVHLEVLEILRRPVFRNPFNEKVIAKPGKTMFLNCSVDGNPHPEIIWILPNGTRFYVGIRTLRFYLGSNGTLVINRLSKADAGKYRCTAKNQVGYIEKLIILETGETPTIVFHSGGTIKSMNGESLLLHCLAAGSPKPNIIWTLPSGFLLDRPQINGKYTLLENGTLLIRETNIHDRGNYMCKAQNYIGDSRVVVFVTVVGHSPRITKRPPRNIHTVSGLAIRLHCMAFGIPDPEITWELPNHSLFLTGIKGQLSGSQILHPRGTLIIHNPNSSNSGIYKCVAKNQFGRDSTVTYVQVITIGNKV</sequence>
<evidence type="ECO:0000256" key="5">
    <source>
        <dbReference type="ARBA" id="ARBA00022737"/>
    </source>
</evidence>
<dbReference type="Ensembl" id="ENSPTXT00000006915.1">
    <property type="protein sequence ID" value="ENSPTXP00000006693.1"/>
    <property type="gene ID" value="ENSPTXG00000004887.1"/>
</dbReference>
<dbReference type="FunFam" id="2.60.40.10:FF:001373">
    <property type="entry name" value="Immunoglobulin superfamily member 10"/>
    <property type="match status" value="1"/>
</dbReference>
<dbReference type="SMART" id="SM00369">
    <property type="entry name" value="LRR_TYP"/>
    <property type="match status" value="6"/>
</dbReference>
<dbReference type="SUPFAM" id="SSF48726">
    <property type="entry name" value="Immunoglobulin"/>
    <property type="match status" value="12"/>
</dbReference>
<evidence type="ECO:0000256" key="6">
    <source>
        <dbReference type="ARBA" id="ARBA00023157"/>
    </source>
</evidence>
<dbReference type="PROSITE" id="PS51257">
    <property type="entry name" value="PROKAR_LIPOPROTEIN"/>
    <property type="match status" value="1"/>
</dbReference>
<evidence type="ECO:0000256" key="2">
    <source>
        <dbReference type="ARBA" id="ARBA00022525"/>
    </source>
</evidence>
<dbReference type="Pfam" id="PF07679">
    <property type="entry name" value="I-set"/>
    <property type="match status" value="7"/>
</dbReference>
<feature type="domain" description="Ig-like" evidence="11">
    <location>
        <begin position="2530"/>
        <end position="2620"/>
    </location>
</feature>
<dbReference type="InterPro" id="IPR013098">
    <property type="entry name" value="Ig_I-set"/>
</dbReference>
<evidence type="ECO:0000256" key="10">
    <source>
        <dbReference type="SAM" id="SignalP"/>
    </source>
</evidence>
<dbReference type="FunFam" id="2.60.40.10:FF:001377">
    <property type="entry name" value="Matrix remodeling associated 5"/>
    <property type="match status" value="1"/>
</dbReference>
<feature type="domain" description="Ig-like" evidence="11">
    <location>
        <begin position="587"/>
        <end position="648"/>
    </location>
</feature>
<dbReference type="Proteomes" id="UP000472273">
    <property type="component" value="Unplaced"/>
</dbReference>
<dbReference type="InterPro" id="IPR013783">
    <property type="entry name" value="Ig-like_fold"/>
</dbReference>
<dbReference type="InterPro" id="IPR001611">
    <property type="entry name" value="Leu-rich_rpt"/>
</dbReference>
<dbReference type="SUPFAM" id="SSF52058">
    <property type="entry name" value="L domain-like"/>
    <property type="match status" value="1"/>
</dbReference>
<feature type="compositionally biased region" description="Basic and acidic residues" evidence="9">
    <location>
        <begin position="671"/>
        <end position="681"/>
    </location>
</feature>
<dbReference type="PANTHER" id="PTHR45842:SF2">
    <property type="entry name" value="IMMUNOGLOBULIN SUPERFAMILY MEMBER 10"/>
    <property type="match status" value="1"/>
</dbReference>
<dbReference type="GO" id="GO:2001222">
    <property type="term" value="P:regulation of neuron migration"/>
    <property type="evidence" value="ECO:0007669"/>
    <property type="project" value="Ensembl"/>
</dbReference>
<evidence type="ECO:0000313" key="12">
    <source>
        <dbReference type="Ensembl" id="ENSPTXP00000006693.1"/>
    </source>
</evidence>
<dbReference type="InterPro" id="IPR003591">
    <property type="entry name" value="Leu-rich_rpt_typical-subtyp"/>
</dbReference>
<evidence type="ECO:0000256" key="7">
    <source>
        <dbReference type="ARBA" id="ARBA00023180"/>
    </source>
</evidence>
<feature type="domain" description="Ig-like" evidence="11">
    <location>
        <begin position="2434"/>
        <end position="2526"/>
    </location>
</feature>
<comment type="subcellular location">
    <subcellularLocation>
        <location evidence="1">Secreted</location>
    </subcellularLocation>
</comment>
<dbReference type="PANTHER" id="PTHR45842">
    <property type="entry name" value="SYNAPTIC ADHESION-LIKE MOLECULE SALM"/>
    <property type="match status" value="1"/>
</dbReference>
<feature type="domain" description="Ig-like" evidence="11">
    <location>
        <begin position="1641"/>
        <end position="1733"/>
    </location>
</feature>
<name>A0A670Y6M2_PSETE</name>
<feature type="domain" description="Ig-like" evidence="11">
    <location>
        <begin position="2236"/>
        <end position="2333"/>
    </location>
</feature>
<feature type="domain" description="Ig-like" evidence="11">
    <location>
        <begin position="1935"/>
        <end position="2035"/>
    </location>
</feature>
<protein>
    <submittedName>
        <fullName evidence="12">Immunoglobulin superfamily member 10</fullName>
    </submittedName>
</protein>
<dbReference type="FunFam" id="3.80.10.10:FF:000103">
    <property type="entry name" value="Immunoglobulin superfamily member 10"/>
    <property type="match status" value="1"/>
</dbReference>
<dbReference type="Gene3D" id="3.80.10.10">
    <property type="entry name" value="Ribonuclease Inhibitor"/>
    <property type="match status" value="2"/>
</dbReference>
<dbReference type="FunFam" id="2.60.40.10:FF:000032">
    <property type="entry name" value="palladin isoform X1"/>
    <property type="match status" value="1"/>
</dbReference>
<keyword evidence="5" id="KW-0677">Repeat</keyword>
<feature type="domain" description="Ig-like" evidence="11">
    <location>
        <begin position="2038"/>
        <end position="2138"/>
    </location>
</feature>
<dbReference type="InterPro" id="IPR003599">
    <property type="entry name" value="Ig_sub"/>
</dbReference>
<reference evidence="12" key="1">
    <citation type="submission" date="2025-08" db="UniProtKB">
        <authorList>
            <consortium name="Ensembl"/>
        </authorList>
    </citation>
    <scope>IDENTIFICATION</scope>
</reference>
<gene>
    <name evidence="12" type="primary">IGSF10</name>
</gene>
<dbReference type="GeneTree" id="ENSGT00940000158290"/>
<keyword evidence="6" id="KW-1015">Disulfide bond</keyword>
<dbReference type="SMART" id="SM00409">
    <property type="entry name" value="IG"/>
    <property type="match status" value="12"/>
</dbReference>
<keyword evidence="8" id="KW-0393">Immunoglobulin domain</keyword>
<dbReference type="Gene3D" id="2.60.40.10">
    <property type="entry name" value="Immunoglobulins"/>
    <property type="match status" value="12"/>
</dbReference>
<dbReference type="SMART" id="SM00408">
    <property type="entry name" value="IGc2"/>
    <property type="match status" value="12"/>
</dbReference>
<feature type="region of interest" description="Disordered" evidence="9">
    <location>
        <begin position="671"/>
        <end position="690"/>
    </location>
</feature>
<dbReference type="InterPro" id="IPR007110">
    <property type="entry name" value="Ig-like_dom"/>
</dbReference>
<evidence type="ECO:0000256" key="8">
    <source>
        <dbReference type="ARBA" id="ARBA00023319"/>
    </source>
</evidence>
<dbReference type="InterPro" id="IPR050467">
    <property type="entry name" value="LRFN"/>
</dbReference>
<evidence type="ECO:0000313" key="13">
    <source>
        <dbReference type="Proteomes" id="UP000472273"/>
    </source>
</evidence>
<evidence type="ECO:0000256" key="3">
    <source>
        <dbReference type="ARBA" id="ARBA00022614"/>
    </source>
</evidence>
<dbReference type="InterPro" id="IPR032675">
    <property type="entry name" value="LRR_dom_sf"/>
</dbReference>
<evidence type="ECO:0000256" key="9">
    <source>
        <dbReference type="SAM" id="MobiDB-lite"/>
    </source>
</evidence>
<dbReference type="FunFam" id="2.60.40.10:FF:000537">
    <property type="entry name" value="immunoglobulin superfamily member 10"/>
    <property type="match status" value="1"/>
</dbReference>
<keyword evidence="3" id="KW-0433">Leucine-rich repeat</keyword>
<accession>A0A670Y6M2</accession>
<dbReference type="InterPro" id="IPR003598">
    <property type="entry name" value="Ig_sub2"/>
</dbReference>
<evidence type="ECO:0000259" key="11">
    <source>
        <dbReference type="PROSITE" id="PS50835"/>
    </source>
</evidence>
<feature type="domain" description="Ig-like" evidence="11">
    <location>
        <begin position="2142"/>
        <end position="2234"/>
    </location>
</feature>
<dbReference type="InterPro" id="IPR036179">
    <property type="entry name" value="Ig-like_dom_sf"/>
</dbReference>
<reference evidence="12" key="2">
    <citation type="submission" date="2025-09" db="UniProtKB">
        <authorList>
            <consortium name="Ensembl"/>
        </authorList>
    </citation>
    <scope>IDENTIFICATION</scope>
</reference>
<dbReference type="FunFam" id="2.60.40.10:FF:000621">
    <property type="entry name" value="Immunoglobulin superfamily member 10"/>
    <property type="match status" value="1"/>
</dbReference>
<keyword evidence="7" id="KW-0325">Glycoprotein</keyword>
<keyword evidence="13" id="KW-1185">Reference proteome</keyword>
<feature type="domain" description="Ig-like" evidence="11">
    <location>
        <begin position="1835"/>
        <end position="1924"/>
    </location>
</feature>
<dbReference type="GO" id="GO:0005576">
    <property type="term" value="C:extracellular region"/>
    <property type="evidence" value="ECO:0007669"/>
    <property type="project" value="UniProtKB-SubCell"/>
</dbReference>
<dbReference type="Pfam" id="PF13855">
    <property type="entry name" value="LRR_8"/>
    <property type="match status" value="1"/>
</dbReference>
<keyword evidence="2" id="KW-0964">Secreted</keyword>
<keyword evidence="4 10" id="KW-0732">Signal</keyword>
<dbReference type="Pfam" id="PF13927">
    <property type="entry name" value="Ig_3"/>
    <property type="match status" value="4"/>
</dbReference>
<proteinExistence type="predicted"/>
<feature type="chain" id="PRO_5025611299" evidence="10">
    <location>
        <begin position="28"/>
        <end position="2631"/>
    </location>
</feature>
<feature type="domain" description="Ig-like" evidence="11">
    <location>
        <begin position="464"/>
        <end position="566"/>
    </location>
</feature>